<proteinExistence type="predicted"/>
<dbReference type="EMBL" id="JBHPBY010000660">
    <property type="protein sequence ID" value="MFC1853954.1"/>
    <property type="molecule type" value="Genomic_DNA"/>
</dbReference>
<reference evidence="1 2" key="1">
    <citation type="submission" date="2024-09" db="EMBL/GenBank/DDBJ databases">
        <title>Laminarin stimulates single cell rates of sulfate reduction while oxygen inhibits transcriptomic activity in coastal marine sediment.</title>
        <authorList>
            <person name="Lindsay M."/>
            <person name="Orcutt B."/>
            <person name="Emerson D."/>
            <person name="Stepanauskas R."/>
            <person name="D'Angelo T."/>
        </authorList>
    </citation>
    <scope>NUCLEOTIDE SEQUENCE [LARGE SCALE GENOMIC DNA]</scope>
    <source>
        <strain evidence="1">SAG AM-311-K15</strain>
    </source>
</reference>
<protein>
    <recommendedName>
        <fullName evidence="3">MBL fold metallo-hydrolase</fullName>
    </recommendedName>
</protein>
<dbReference type="InterPro" id="IPR036866">
    <property type="entry name" value="RibonucZ/Hydroxyglut_hydro"/>
</dbReference>
<gene>
    <name evidence="1" type="ORF">ACFL27_27535</name>
</gene>
<name>A0ABV6Z682_UNCC1</name>
<evidence type="ECO:0008006" key="3">
    <source>
        <dbReference type="Google" id="ProtNLM"/>
    </source>
</evidence>
<sequence>MVISHLHVDHMGGMKASRSNQIIAPSELGLPQGVSCYVPEEASAVSFNCRIVDKPIILAAGIATTGPLGRSLFFLGLCEEQALIANIKDKGLVILTGCGHPTLEVIMKMVKKISDRPVYAIGGGLHFPVTGGSYNVAGLRLQSFIGTGKPPWERITDQDLDKTIAVLNYFKPHKVYLSAHDTCDYALTRLQQELTAEVEVFKAGATYRF</sequence>
<organism evidence="1 2">
    <name type="scientific">candidate division CSSED10-310 bacterium</name>
    <dbReference type="NCBI Taxonomy" id="2855610"/>
    <lineage>
        <taxon>Bacteria</taxon>
        <taxon>Bacteria division CSSED10-310</taxon>
    </lineage>
</organism>
<comment type="caution">
    <text evidence="1">The sequence shown here is derived from an EMBL/GenBank/DDBJ whole genome shotgun (WGS) entry which is preliminary data.</text>
</comment>
<evidence type="ECO:0000313" key="1">
    <source>
        <dbReference type="EMBL" id="MFC1853954.1"/>
    </source>
</evidence>
<dbReference type="PANTHER" id="PTHR13754">
    <property type="entry name" value="METALLO-BETA-LACTAMASE SUPERFAMILY PROTEIN"/>
    <property type="match status" value="1"/>
</dbReference>
<dbReference type="InterPro" id="IPR052926">
    <property type="entry name" value="Metallo-beta-lactamase_dom"/>
</dbReference>
<dbReference type="Gene3D" id="3.60.15.10">
    <property type="entry name" value="Ribonuclease Z/Hydroxyacylglutathione hydrolase-like"/>
    <property type="match status" value="1"/>
</dbReference>
<dbReference type="PANTHER" id="PTHR13754:SF13">
    <property type="entry name" value="METALLO-BETA-LACTAMASE SUPERFAMILY PROTEIN (AFU_ORTHOLOGUE AFUA_3G07630)"/>
    <property type="match status" value="1"/>
</dbReference>
<keyword evidence="2" id="KW-1185">Reference proteome</keyword>
<dbReference type="Proteomes" id="UP001594351">
    <property type="component" value="Unassembled WGS sequence"/>
</dbReference>
<evidence type="ECO:0000313" key="2">
    <source>
        <dbReference type="Proteomes" id="UP001594351"/>
    </source>
</evidence>
<accession>A0ABV6Z682</accession>
<dbReference type="SUPFAM" id="SSF56281">
    <property type="entry name" value="Metallo-hydrolase/oxidoreductase"/>
    <property type="match status" value="1"/>
</dbReference>